<reference evidence="2" key="2">
    <citation type="submission" date="2020-09" db="EMBL/GenBank/DDBJ databases">
        <authorList>
            <person name="Sun Q."/>
            <person name="Zhou Y."/>
        </authorList>
    </citation>
    <scope>NUCLEOTIDE SEQUENCE</scope>
    <source>
        <strain evidence="2">CGMCC 1.15762</strain>
    </source>
</reference>
<sequence length="144" mass="14622">MIAWTIILLALAGGAIVLQNAVMLEARSLSGSALVALWLNSAVGLVVLTVAALSTDGPQAFAKLSEGRWWMLLLPGLLGTFYVYASLTGYARVGATLTISGLVAAQVLAGLGFDLMRGTGLAPLQGLGVVLLVAGVVLVFGASP</sequence>
<keyword evidence="1" id="KW-1133">Transmembrane helix</keyword>
<keyword evidence="1" id="KW-0812">Transmembrane</keyword>
<reference evidence="2" key="1">
    <citation type="journal article" date="2014" name="Int. J. Syst. Evol. Microbiol.">
        <title>Complete genome sequence of Corynebacterium casei LMG S-19264T (=DSM 44701T), isolated from a smear-ripened cheese.</title>
        <authorList>
            <consortium name="US DOE Joint Genome Institute (JGI-PGF)"/>
            <person name="Walter F."/>
            <person name="Albersmeier A."/>
            <person name="Kalinowski J."/>
            <person name="Ruckert C."/>
        </authorList>
    </citation>
    <scope>NUCLEOTIDE SEQUENCE</scope>
    <source>
        <strain evidence="2">CGMCC 1.15762</strain>
    </source>
</reference>
<proteinExistence type="predicted"/>
<feature type="transmembrane region" description="Helical" evidence="1">
    <location>
        <begin position="36"/>
        <end position="55"/>
    </location>
</feature>
<evidence type="ECO:0000313" key="2">
    <source>
        <dbReference type="EMBL" id="GGG87135.1"/>
    </source>
</evidence>
<dbReference type="Proteomes" id="UP000617145">
    <property type="component" value="Unassembled WGS sequence"/>
</dbReference>
<feature type="transmembrane region" description="Helical" evidence="1">
    <location>
        <begin position="93"/>
        <end position="113"/>
    </location>
</feature>
<evidence type="ECO:0008006" key="4">
    <source>
        <dbReference type="Google" id="ProtNLM"/>
    </source>
</evidence>
<protein>
    <recommendedName>
        <fullName evidence="4">Transporter family-2 protein</fullName>
    </recommendedName>
</protein>
<evidence type="ECO:0000313" key="3">
    <source>
        <dbReference type="Proteomes" id="UP000617145"/>
    </source>
</evidence>
<accession>A0A8J2ZPB0</accession>
<dbReference type="InterPro" id="IPR006750">
    <property type="entry name" value="YdcZ"/>
</dbReference>
<evidence type="ECO:0000256" key="1">
    <source>
        <dbReference type="SAM" id="Phobius"/>
    </source>
</evidence>
<name>A0A8J2ZPB0_9RHOB</name>
<keyword evidence="1" id="KW-0472">Membrane</keyword>
<dbReference type="PANTHER" id="PTHR34821:SF2">
    <property type="entry name" value="INNER MEMBRANE PROTEIN YDCZ"/>
    <property type="match status" value="1"/>
</dbReference>
<dbReference type="GO" id="GO:0005886">
    <property type="term" value="C:plasma membrane"/>
    <property type="evidence" value="ECO:0007669"/>
    <property type="project" value="TreeGrafter"/>
</dbReference>
<comment type="caution">
    <text evidence="2">The sequence shown here is derived from an EMBL/GenBank/DDBJ whole genome shotgun (WGS) entry which is preliminary data.</text>
</comment>
<gene>
    <name evidence="2" type="ORF">GCM10011415_42050</name>
</gene>
<dbReference type="RefSeq" id="WP_188792139.1">
    <property type="nucleotide sequence ID" value="NZ_BMJV01000013.1"/>
</dbReference>
<dbReference type="AlphaFoldDB" id="A0A8J2ZPB0"/>
<feature type="transmembrane region" description="Helical" evidence="1">
    <location>
        <begin position="120"/>
        <end position="142"/>
    </location>
</feature>
<organism evidence="2 3">
    <name type="scientific">Salipiger pallidus</name>
    <dbReference type="NCBI Taxonomy" id="1775170"/>
    <lineage>
        <taxon>Bacteria</taxon>
        <taxon>Pseudomonadati</taxon>
        <taxon>Pseudomonadota</taxon>
        <taxon>Alphaproteobacteria</taxon>
        <taxon>Rhodobacterales</taxon>
        <taxon>Roseobacteraceae</taxon>
        <taxon>Salipiger</taxon>
    </lineage>
</organism>
<dbReference type="Pfam" id="PF04657">
    <property type="entry name" value="DMT_YdcZ"/>
    <property type="match status" value="1"/>
</dbReference>
<dbReference type="EMBL" id="BMJV01000013">
    <property type="protein sequence ID" value="GGG87135.1"/>
    <property type="molecule type" value="Genomic_DNA"/>
</dbReference>
<feature type="transmembrane region" description="Helical" evidence="1">
    <location>
        <begin position="67"/>
        <end position="87"/>
    </location>
</feature>
<dbReference type="PANTHER" id="PTHR34821">
    <property type="entry name" value="INNER MEMBRANE PROTEIN YDCZ"/>
    <property type="match status" value="1"/>
</dbReference>
<keyword evidence="3" id="KW-1185">Reference proteome</keyword>